<dbReference type="Pfam" id="PF13801">
    <property type="entry name" value="Metal_resist"/>
    <property type="match status" value="1"/>
</dbReference>
<evidence type="ECO:0000313" key="2">
    <source>
        <dbReference type="EMBL" id="SEI63540.1"/>
    </source>
</evidence>
<keyword evidence="1" id="KW-0812">Transmembrane</keyword>
<organism evidence="2 3">
    <name type="scientific">Marinovum algicola</name>
    <dbReference type="NCBI Taxonomy" id="42444"/>
    <lineage>
        <taxon>Bacteria</taxon>
        <taxon>Pseudomonadati</taxon>
        <taxon>Pseudomonadota</taxon>
        <taxon>Alphaproteobacteria</taxon>
        <taxon>Rhodobacterales</taxon>
        <taxon>Roseobacteraceae</taxon>
        <taxon>Marinovum</taxon>
    </lineage>
</organism>
<sequence>MADNTKPRRILPGLRVVLFLSLAMNLAIVGLVAGFLLTGGPGKAPPRNPRDAVAPYTQALTRDDRKAIGREWFREMRKEGPREAVRERARAEYREALAVLRAEPFDAGAFAEVLDRQNARAAARQQRGQEILVSYVAAMSPEGRAAFADRVAEALERGDRRHK</sequence>
<accession>A0A975ZLN2</accession>
<keyword evidence="1" id="KW-0472">Membrane</keyword>
<protein>
    <submittedName>
        <fullName evidence="2">Uncharacterized membrane protein</fullName>
    </submittedName>
</protein>
<evidence type="ECO:0000313" key="3">
    <source>
        <dbReference type="Proteomes" id="UP000182932"/>
    </source>
</evidence>
<dbReference type="InterPro" id="IPR025961">
    <property type="entry name" value="Metal_resist"/>
</dbReference>
<dbReference type="AlphaFoldDB" id="A0A975ZLN2"/>
<keyword evidence="3" id="KW-1185">Reference proteome</keyword>
<evidence type="ECO:0000256" key="1">
    <source>
        <dbReference type="SAM" id="Phobius"/>
    </source>
</evidence>
<keyword evidence="1" id="KW-1133">Transmembrane helix</keyword>
<proteinExistence type="predicted"/>
<dbReference type="Proteomes" id="UP000182932">
    <property type="component" value="Unassembled WGS sequence"/>
</dbReference>
<gene>
    <name evidence="2" type="ORF">SAMN04487940_101451</name>
</gene>
<comment type="caution">
    <text evidence="2">The sequence shown here is derived from an EMBL/GenBank/DDBJ whole genome shotgun (WGS) entry which is preliminary data.</text>
</comment>
<dbReference type="RefSeq" id="WP_074834622.1">
    <property type="nucleotide sequence ID" value="NZ_CATLQZ010000004.1"/>
</dbReference>
<name>A0A975ZLN2_9RHOB</name>
<dbReference type="EMBL" id="FNYY01000001">
    <property type="protein sequence ID" value="SEI63540.1"/>
    <property type="molecule type" value="Genomic_DNA"/>
</dbReference>
<dbReference type="GeneID" id="80816718"/>
<feature type="transmembrane region" description="Helical" evidence="1">
    <location>
        <begin position="16"/>
        <end position="37"/>
    </location>
</feature>
<reference evidence="2 3" key="1">
    <citation type="submission" date="2016-10" db="EMBL/GenBank/DDBJ databases">
        <authorList>
            <person name="Varghese N."/>
            <person name="Submissions S."/>
        </authorList>
    </citation>
    <scope>NUCLEOTIDE SEQUENCE [LARGE SCALE GENOMIC DNA]</scope>
    <source>
        <strain evidence="2 3">FF3</strain>
    </source>
</reference>